<reference evidence="2 3" key="1">
    <citation type="journal article" date="2021" name="Int. J. Syst. Evol. Microbiol.">
        <title>Faecalibacter bovis sp. nov., isolated from cow faeces.</title>
        <authorList>
            <person name="Li F."/>
            <person name="Zhao W."/>
            <person name="Hong Q."/>
            <person name="Shao Q."/>
            <person name="Song J."/>
            <person name="Yang S."/>
        </authorList>
    </citation>
    <scope>NUCLEOTIDE SEQUENCE [LARGE SCALE GENOMIC DNA]</scope>
    <source>
        <strain evidence="2 3">ZY171143</strain>
    </source>
</reference>
<keyword evidence="3" id="KW-1185">Reference proteome</keyword>
<dbReference type="InterPro" id="IPR025357">
    <property type="entry name" value="DUF4261"/>
</dbReference>
<dbReference type="Pfam" id="PF14080">
    <property type="entry name" value="DUF4261"/>
    <property type="match status" value="1"/>
</dbReference>
<dbReference type="Proteomes" id="UP000672011">
    <property type="component" value="Chromosome"/>
</dbReference>
<name>A0ABX7XGV4_9FLAO</name>
<sequence>MGLFSFFKKEDKAEVNPASKSILGMVLLEENNSFKIKEFTDELQNKWKLKIDNIETSDEASVLVIQGYNIAIAVIPNKIPNNEVEQTAEYNYFWQNGVKESSKHKGHIIVSIMNAGKDPIQENILYCKLLSSVLNNSDSNGVYIGGRTLVLSKDFYQSNVELMSDQNLPIYNWIYIGIRNENGKNSVYTYGLKDFGKKEMEIINSKNSIEDISEMLYNLSHYVLAYNVNLKSGETIGLSAEQKIKITESKGKFLNEKTLKIEY</sequence>
<reference evidence="3" key="2">
    <citation type="submission" date="2021-04" db="EMBL/GenBank/DDBJ databases">
        <title>Taxonomy of Flavobacteriaceae bacterium ZY171143.</title>
        <authorList>
            <person name="Li F."/>
        </authorList>
    </citation>
    <scope>NUCLEOTIDE SEQUENCE [LARGE SCALE GENOMIC DNA]</scope>
    <source>
        <strain evidence="3">ZY171143</strain>
    </source>
</reference>
<protein>
    <submittedName>
        <fullName evidence="2">DUF4261 domain-containing protein</fullName>
    </submittedName>
</protein>
<evidence type="ECO:0000259" key="1">
    <source>
        <dbReference type="Pfam" id="PF14080"/>
    </source>
</evidence>
<proteinExistence type="predicted"/>
<accession>A0ABX7XGV4</accession>
<evidence type="ECO:0000313" key="2">
    <source>
        <dbReference type="EMBL" id="QTV07074.1"/>
    </source>
</evidence>
<gene>
    <name evidence="2" type="ORF">J9309_09800</name>
</gene>
<feature type="domain" description="DUF4261" evidence="1">
    <location>
        <begin position="188"/>
        <end position="262"/>
    </location>
</feature>
<evidence type="ECO:0000313" key="3">
    <source>
        <dbReference type="Proteomes" id="UP000672011"/>
    </source>
</evidence>
<organism evidence="2 3">
    <name type="scientific">Faecalibacter bovis</name>
    <dbReference type="NCBI Taxonomy" id="2898187"/>
    <lineage>
        <taxon>Bacteria</taxon>
        <taxon>Pseudomonadati</taxon>
        <taxon>Bacteroidota</taxon>
        <taxon>Flavobacteriia</taxon>
        <taxon>Flavobacteriales</taxon>
        <taxon>Weeksellaceae</taxon>
        <taxon>Faecalibacter</taxon>
    </lineage>
</organism>
<dbReference type="EMBL" id="CP072842">
    <property type="protein sequence ID" value="QTV07074.1"/>
    <property type="molecule type" value="Genomic_DNA"/>
</dbReference>